<dbReference type="STRING" id="106549.A0A540KYD7"/>
<accession>A0A540KYD7</accession>
<protein>
    <recommendedName>
        <fullName evidence="4">DUF4110 domain-containing protein</fullName>
    </recommendedName>
</protein>
<feature type="region of interest" description="Disordered" evidence="1">
    <location>
        <begin position="24"/>
        <end position="57"/>
    </location>
</feature>
<name>A0A540KYD7_MALBA</name>
<feature type="compositionally biased region" description="Basic and acidic residues" evidence="1">
    <location>
        <begin position="36"/>
        <end position="49"/>
    </location>
</feature>
<dbReference type="PANTHER" id="PTHR46063">
    <property type="entry name" value="KELCH DOMAIN-CONTAINING PROTEIN"/>
    <property type="match status" value="1"/>
</dbReference>
<dbReference type="Pfam" id="PF24681">
    <property type="entry name" value="Kelch_KLHDC2_KLHL20_DRC7"/>
    <property type="match status" value="1"/>
</dbReference>
<reference evidence="2 3" key="1">
    <citation type="journal article" date="2019" name="G3 (Bethesda)">
        <title>Sequencing of a Wild Apple (Malus baccata) Genome Unravels the Differences Between Cultivated and Wild Apple Species Regarding Disease Resistance and Cold Tolerance.</title>
        <authorList>
            <person name="Chen X."/>
        </authorList>
    </citation>
    <scope>NUCLEOTIDE SEQUENCE [LARGE SCALE GENOMIC DNA]</scope>
    <source>
        <strain evidence="3">cv. Shandingzi</strain>
        <tissue evidence="2">Leaves</tissue>
    </source>
</reference>
<keyword evidence="3" id="KW-1185">Reference proteome</keyword>
<dbReference type="InterPro" id="IPR015915">
    <property type="entry name" value="Kelch-typ_b-propeller"/>
</dbReference>
<dbReference type="Proteomes" id="UP000315295">
    <property type="component" value="Unassembled WGS sequence"/>
</dbReference>
<dbReference type="SUPFAM" id="SSF117281">
    <property type="entry name" value="Kelch motif"/>
    <property type="match status" value="1"/>
</dbReference>
<feature type="compositionally biased region" description="Polar residues" evidence="1">
    <location>
        <begin position="25"/>
        <end position="35"/>
    </location>
</feature>
<proteinExistence type="predicted"/>
<organism evidence="2 3">
    <name type="scientific">Malus baccata</name>
    <name type="common">Siberian crab apple</name>
    <name type="synonym">Pyrus baccata</name>
    <dbReference type="NCBI Taxonomy" id="106549"/>
    <lineage>
        <taxon>Eukaryota</taxon>
        <taxon>Viridiplantae</taxon>
        <taxon>Streptophyta</taxon>
        <taxon>Embryophyta</taxon>
        <taxon>Tracheophyta</taxon>
        <taxon>Spermatophyta</taxon>
        <taxon>Magnoliopsida</taxon>
        <taxon>eudicotyledons</taxon>
        <taxon>Gunneridae</taxon>
        <taxon>Pentapetalae</taxon>
        <taxon>rosids</taxon>
        <taxon>fabids</taxon>
        <taxon>Rosales</taxon>
        <taxon>Rosaceae</taxon>
        <taxon>Amygdaloideae</taxon>
        <taxon>Maleae</taxon>
        <taxon>Malus</taxon>
    </lineage>
</organism>
<evidence type="ECO:0008006" key="4">
    <source>
        <dbReference type="Google" id="ProtNLM"/>
    </source>
</evidence>
<dbReference type="Gene3D" id="2.120.10.80">
    <property type="entry name" value="Kelch-type beta propeller"/>
    <property type="match status" value="1"/>
</dbReference>
<feature type="compositionally biased region" description="Basic and acidic residues" evidence="1">
    <location>
        <begin position="276"/>
        <end position="300"/>
    </location>
</feature>
<dbReference type="EMBL" id="VIEB01000878">
    <property type="protein sequence ID" value="TQD79022.1"/>
    <property type="molecule type" value="Genomic_DNA"/>
</dbReference>
<evidence type="ECO:0000256" key="1">
    <source>
        <dbReference type="SAM" id="MobiDB-lite"/>
    </source>
</evidence>
<evidence type="ECO:0000313" key="2">
    <source>
        <dbReference type="EMBL" id="TQD79022.1"/>
    </source>
</evidence>
<dbReference type="AlphaFoldDB" id="A0A540KYD7"/>
<feature type="region of interest" description="Disordered" evidence="1">
    <location>
        <begin position="276"/>
        <end position="320"/>
    </location>
</feature>
<dbReference type="PANTHER" id="PTHR46063:SF1">
    <property type="entry name" value="KELCH DOMAIN-CONTAINING PROTEIN 4"/>
    <property type="match status" value="1"/>
</dbReference>
<comment type="caution">
    <text evidence="2">The sequence shown here is derived from an EMBL/GenBank/DDBJ whole genome shotgun (WGS) entry which is preliminary data.</text>
</comment>
<dbReference type="InterPro" id="IPR052588">
    <property type="entry name" value="Kelch_domain_protein"/>
</dbReference>
<evidence type="ECO:0000313" key="3">
    <source>
        <dbReference type="Proteomes" id="UP000315295"/>
    </source>
</evidence>
<sequence length="438" mass="49891">MDMSRAKQPMLFVSCLQLNLPHLLQPSQNNEPSSIQKEEAKKKEVHVEENVPAPSPRSNCTLSINPLKETELILFGGEFYNGNKTFVYGDLYHYDVEKQDWKLISSPNSPPPRSAHQAVTWKNYLYIFGLLDVGPQNKSMGTTKSKRESKSTLGSSDGKFRYHNDLFVFDLDQFKWQEITPRPGSLWPSARSGFQFFVYQDEIFLYGGYSKEVSSDKTGSEKGIVHSDLWSLDPRTWEWNKVKKSGMPPGPRAGFSMQYSPGFQLDNHRWYPLELRKAKSTKDKPKESSGRKRKNDDKINSIEPEECATNEKDENSENDEAADDFEHKVDGISHQMAKTITVGNDRLADKSDGRIHESTANMDTQDKSTANMDTQDSDLPEVVKPCGRINSCMVVGRDTLDVYGGMMEVKDREITLDDLYSLNLRKLDEWKCIIPVCN</sequence>
<gene>
    <name evidence="2" type="ORF">C1H46_035408</name>
</gene>